<dbReference type="InterPro" id="IPR026634">
    <property type="entry name" value="TPST-like"/>
</dbReference>
<dbReference type="SUPFAM" id="SSF52540">
    <property type="entry name" value="P-loop containing nucleoside triphosphate hydrolases"/>
    <property type="match status" value="1"/>
</dbReference>
<dbReference type="PANTHER" id="PTHR12788">
    <property type="entry name" value="PROTEIN-TYROSINE SULFOTRANSFERASE 2"/>
    <property type="match status" value="1"/>
</dbReference>
<gene>
    <name evidence="2" type="ORF">Pla175_45890</name>
</gene>
<keyword evidence="3" id="KW-1185">Reference proteome</keyword>
<dbReference type="PANTHER" id="PTHR12788:SF10">
    <property type="entry name" value="PROTEIN-TYROSINE SULFOTRANSFERASE"/>
    <property type="match status" value="1"/>
</dbReference>
<accession>A0A518DI64</accession>
<evidence type="ECO:0000313" key="2">
    <source>
        <dbReference type="EMBL" id="QDU91169.1"/>
    </source>
</evidence>
<dbReference type="Gene3D" id="3.40.50.300">
    <property type="entry name" value="P-loop containing nucleotide triphosphate hydrolases"/>
    <property type="match status" value="1"/>
</dbReference>
<dbReference type="OrthoDB" id="5432096at2"/>
<name>A0A518DI64_9BACT</name>
<proteinExistence type="predicted"/>
<dbReference type="KEGG" id="pnd:Pla175_45890"/>
<protein>
    <recommendedName>
        <fullName evidence="4">Sulfotransferase domain protein</fullName>
    </recommendedName>
</protein>
<dbReference type="GO" id="GO:0008476">
    <property type="term" value="F:protein-tyrosine sulfotransferase activity"/>
    <property type="evidence" value="ECO:0007669"/>
    <property type="project" value="InterPro"/>
</dbReference>
<evidence type="ECO:0000256" key="1">
    <source>
        <dbReference type="ARBA" id="ARBA00022679"/>
    </source>
</evidence>
<dbReference type="AlphaFoldDB" id="A0A518DI64"/>
<reference evidence="2 3" key="1">
    <citation type="submission" date="2019-02" db="EMBL/GenBank/DDBJ databases">
        <title>Deep-cultivation of Planctomycetes and their phenomic and genomic characterization uncovers novel biology.</title>
        <authorList>
            <person name="Wiegand S."/>
            <person name="Jogler M."/>
            <person name="Boedeker C."/>
            <person name="Pinto D."/>
            <person name="Vollmers J."/>
            <person name="Rivas-Marin E."/>
            <person name="Kohn T."/>
            <person name="Peeters S.H."/>
            <person name="Heuer A."/>
            <person name="Rast P."/>
            <person name="Oberbeckmann S."/>
            <person name="Bunk B."/>
            <person name="Jeske O."/>
            <person name="Meyerdierks A."/>
            <person name="Storesund J.E."/>
            <person name="Kallscheuer N."/>
            <person name="Luecker S."/>
            <person name="Lage O.M."/>
            <person name="Pohl T."/>
            <person name="Merkel B.J."/>
            <person name="Hornburger P."/>
            <person name="Mueller R.-W."/>
            <person name="Bruemmer F."/>
            <person name="Labrenz M."/>
            <person name="Spormann A.M."/>
            <person name="Op den Camp H."/>
            <person name="Overmann J."/>
            <person name="Amann R."/>
            <person name="Jetten M.S.M."/>
            <person name="Mascher T."/>
            <person name="Medema M.H."/>
            <person name="Devos D.P."/>
            <person name="Kaster A.-K."/>
            <person name="Ovreas L."/>
            <person name="Rohde M."/>
            <person name="Galperin M.Y."/>
            <person name="Jogler C."/>
        </authorList>
    </citation>
    <scope>NUCLEOTIDE SEQUENCE [LARGE SCALE GENOMIC DNA]</scope>
    <source>
        <strain evidence="2 3">Pla175</strain>
    </source>
</reference>
<evidence type="ECO:0008006" key="4">
    <source>
        <dbReference type="Google" id="ProtNLM"/>
    </source>
</evidence>
<organism evidence="2 3">
    <name type="scientific">Pirellulimonas nuda</name>
    <dbReference type="NCBI Taxonomy" id="2528009"/>
    <lineage>
        <taxon>Bacteria</taxon>
        <taxon>Pseudomonadati</taxon>
        <taxon>Planctomycetota</taxon>
        <taxon>Planctomycetia</taxon>
        <taxon>Pirellulales</taxon>
        <taxon>Lacipirellulaceae</taxon>
        <taxon>Pirellulimonas</taxon>
    </lineage>
</organism>
<dbReference type="RefSeq" id="WP_145291032.1">
    <property type="nucleotide sequence ID" value="NZ_CP036291.1"/>
</dbReference>
<dbReference type="InterPro" id="IPR027417">
    <property type="entry name" value="P-loop_NTPase"/>
</dbReference>
<dbReference type="EMBL" id="CP036291">
    <property type="protein sequence ID" value="QDU91169.1"/>
    <property type="molecule type" value="Genomic_DNA"/>
</dbReference>
<evidence type="ECO:0000313" key="3">
    <source>
        <dbReference type="Proteomes" id="UP000317429"/>
    </source>
</evidence>
<dbReference type="Proteomes" id="UP000317429">
    <property type="component" value="Chromosome"/>
</dbReference>
<sequence>MTDDQILNRPIVILGAPRSGTTLISQLLACHPQLYLANEPRILWKYGNDARSDLLRPEHATDSVRREIRRRFASEVRGAGRTRLVEKTPSNSLRVAFVDRVLEDCVFVHMMRDGLQSVLSIREFWRNHSVGLPTQQLLTRLKEIRLRQAPHYAREFVRRVAGKWAPGATAPGVWGPRLPGIEQWVRDRDLLEVCALQWRMCVEIACREGRALPEHRYTECRLDNFDEAELARVMRFCSLEPAEEVSKKYAEYFEGRPPDGRSQQAADDDVRRVETLIAPTEAWLKTLPPADRHRTA</sequence>
<keyword evidence="1" id="KW-0808">Transferase</keyword>
<dbReference type="Pfam" id="PF13469">
    <property type="entry name" value="Sulfotransfer_3"/>
    <property type="match status" value="1"/>
</dbReference>